<accession>A0A412FZ06</accession>
<protein>
    <recommendedName>
        <fullName evidence="3">GatB/YqeY domain-containing protein</fullName>
    </recommendedName>
</protein>
<dbReference type="EMBL" id="QRUP01000012">
    <property type="protein sequence ID" value="RGR73402.1"/>
    <property type="molecule type" value="Genomic_DNA"/>
</dbReference>
<dbReference type="Gene3D" id="1.10.1510.10">
    <property type="entry name" value="Uncharacterised protein YqeY/AIM41 PF09424, N-terminal domain"/>
    <property type="match status" value="1"/>
</dbReference>
<dbReference type="GO" id="GO:0016884">
    <property type="term" value="F:carbon-nitrogen ligase activity, with glutamine as amido-N-donor"/>
    <property type="evidence" value="ECO:0007669"/>
    <property type="project" value="InterPro"/>
</dbReference>
<dbReference type="PANTHER" id="PTHR28055:SF1">
    <property type="entry name" value="ALTERED INHERITANCE OF MITOCHONDRIA PROTEIN 41, MITOCHONDRIAL"/>
    <property type="match status" value="1"/>
</dbReference>
<dbReference type="PANTHER" id="PTHR28055">
    <property type="entry name" value="ALTERED INHERITANCE OF MITOCHONDRIA PROTEIN 41, MITOCHONDRIAL"/>
    <property type="match status" value="1"/>
</dbReference>
<evidence type="ECO:0000313" key="1">
    <source>
        <dbReference type="EMBL" id="RGR73402.1"/>
    </source>
</evidence>
<comment type="caution">
    <text evidence="1">The sequence shown here is derived from an EMBL/GenBank/DDBJ whole genome shotgun (WGS) entry which is preliminary data.</text>
</comment>
<dbReference type="InterPro" id="IPR023168">
    <property type="entry name" value="GatB_Yqey_C_2"/>
</dbReference>
<evidence type="ECO:0000313" key="2">
    <source>
        <dbReference type="Proteomes" id="UP000284178"/>
    </source>
</evidence>
<keyword evidence="2" id="KW-1185">Reference proteome</keyword>
<name>A0A412FZ06_9FIRM</name>
<dbReference type="InterPro" id="IPR019004">
    <property type="entry name" value="YqeY/Aim41"/>
</dbReference>
<organism evidence="1 2">
    <name type="scientific">Holdemania filiformis</name>
    <dbReference type="NCBI Taxonomy" id="61171"/>
    <lineage>
        <taxon>Bacteria</taxon>
        <taxon>Bacillati</taxon>
        <taxon>Bacillota</taxon>
        <taxon>Erysipelotrichia</taxon>
        <taxon>Erysipelotrichales</taxon>
        <taxon>Erysipelotrichaceae</taxon>
        <taxon>Holdemania</taxon>
    </lineage>
</organism>
<dbReference type="Gene3D" id="1.10.10.410">
    <property type="match status" value="1"/>
</dbReference>
<reference evidence="1 2" key="1">
    <citation type="submission" date="2018-08" db="EMBL/GenBank/DDBJ databases">
        <title>A genome reference for cultivated species of the human gut microbiota.</title>
        <authorList>
            <person name="Zou Y."/>
            <person name="Xue W."/>
            <person name="Luo G."/>
        </authorList>
    </citation>
    <scope>NUCLEOTIDE SEQUENCE [LARGE SCALE GENOMIC DNA]</scope>
    <source>
        <strain evidence="1 2">AF24-29</strain>
    </source>
</reference>
<dbReference type="GeneID" id="83015802"/>
<dbReference type="AlphaFoldDB" id="A0A412FZ06"/>
<gene>
    <name evidence="1" type="ORF">DWY25_10375</name>
</gene>
<evidence type="ECO:0008006" key="3">
    <source>
        <dbReference type="Google" id="ProtNLM"/>
    </source>
</evidence>
<dbReference type="SUPFAM" id="SSF89095">
    <property type="entry name" value="GatB/YqeY motif"/>
    <property type="match status" value="1"/>
</dbReference>
<dbReference type="InterPro" id="IPR042184">
    <property type="entry name" value="YqeY/Aim41_N"/>
</dbReference>
<dbReference type="RefSeq" id="WP_117895167.1">
    <property type="nucleotide sequence ID" value="NZ_CABJCV010000012.1"/>
</dbReference>
<dbReference type="Pfam" id="PF09424">
    <property type="entry name" value="YqeY"/>
    <property type="match status" value="1"/>
</dbReference>
<sequence length="147" mass="16184">MSLLTTLRKDKMQALKDKDTVKNGICSLLISAIALAEKEAGQPLSAEEELAYVQKELKQTKDTLAQTPASRPELIAETQRKIEIIEAYLPAQMSEAELDEALRAVIAELQLEPVMKNKGTLIKEMMARYKGKTDGKSVNAAVGRVLN</sequence>
<proteinExistence type="predicted"/>
<dbReference type="Proteomes" id="UP000284178">
    <property type="component" value="Unassembled WGS sequence"/>
</dbReference>
<dbReference type="InterPro" id="IPR003789">
    <property type="entry name" value="Asn/Gln_tRNA_amidoTrase-B-like"/>
</dbReference>